<gene>
    <name evidence="14" type="ORF">NCGR_LOCUS24606</name>
</gene>
<comment type="function">
    <text evidence="9">Functions as a component of the nuclear pore complex (NPC).</text>
</comment>
<evidence type="ECO:0000313" key="15">
    <source>
        <dbReference type="Proteomes" id="UP000604825"/>
    </source>
</evidence>
<dbReference type="EMBL" id="CAJGYO010000006">
    <property type="protein sequence ID" value="CAD6236803.1"/>
    <property type="molecule type" value="Genomic_DNA"/>
</dbReference>
<dbReference type="InterPro" id="IPR005135">
    <property type="entry name" value="Endo/exonuclease/phosphatase"/>
</dbReference>
<dbReference type="GO" id="GO:0003824">
    <property type="term" value="F:catalytic activity"/>
    <property type="evidence" value="ECO:0007669"/>
    <property type="project" value="InterPro"/>
</dbReference>
<evidence type="ECO:0000256" key="2">
    <source>
        <dbReference type="ARBA" id="ARBA00005573"/>
    </source>
</evidence>
<evidence type="ECO:0000256" key="3">
    <source>
        <dbReference type="ARBA" id="ARBA00022448"/>
    </source>
</evidence>
<name>A0A811P6M5_9POAL</name>
<protein>
    <recommendedName>
        <fullName evidence="9">Nuclear pore complex protein Nup85</fullName>
    </recommendedName>
</protein>
<evidence type="ECO:0000256" key="4">
    <source>
        <dbReference type="ARBA" id="ARBA00022816"/>
    </source>
</evidence>
<feature type="region of interest" description="Disordered" evidence="10">
    <location>
        <begin position="926"/>
        <end position="972"/>
    </location>
</feature>
<dbReference type="InterPro" id="IPR048307">
    <property type="entry name" value="STT3_N"/>
</dbReference>
<dbReference type="GO" id="GO:0031965">
    <property type="term" value="C:nuclear membrane"/>
    <property type="evidence" value="ECO:0007669"/>
    <property type="project" value="UniProtKB-UniRule"/>
</dbReference>
<keyword evidence="11" id="KW-1133">Transmembrane helix</keyword>
<comment type="subcellular location">
    <subcellularLocation>
        <location evidence="1 9">Nucleus</location>
        <location evidence="1 9">Nuclear pore complex</location>
    </subcellularLocation>
</comment>
<feature type="transmembrane region" description="Helical" evidence="11">
    <location>
        <begin position="1979"/>
        <end position="2001"/>
    </location>
</feature>
<dbReference type="OrthoDB" id="786283at2759"/>
<dbReference type="InterPro" id="IPR036691">
    <property type="entry name" value="Endo/exonu/phosph_ase_sf"/>
</dbReference>
<comment type="similarity">
    <text evidence="2 9">Belongs to the nucleoporin Nup85 family.</text>
</comment>
<feature type="domain" description="Endonuclease/exonuclease/phosphatase" evidence="13">
    <location>
        <begin position="1413"/>
        <end position="1593"/>
    </location>
</feature>
<evidence type="ECO:0000256" key="6">
    <source>
        <dbReference type="ARBA" id="ARBA00023010"/>
    </source>
</evidence>
<dbReference type="Pfam" id="PF02516">
    <property type="entry name" value="STT3"/>
    <property type="match status" value="2"/>
</dbReference>
<keyword evidence="3 9" id="KW-0813">Transport</keyword>
<evidence type="ECO:0000256" key="10">
    <source>
        <dbReference type="SAM" id="MobiDB-lite"/>
    </source>
</evidence>
<feature type="domain" description="Oligosaccharyl transferase STT3 N-terminal" evidence="12">
    <location>
        <begin position="710"/>
        <end position="850"/>
    </location>
</feature>
<keyword evidence="8 9" id="KW-0539">Nucleus</keyword>
<keyword evidence="5 9" id="KW-0653">Protein transport</keyword>
<dbReference type="Proteomes" id="UP000604825">
    <property type="component" value="Unassembled WGS sequence"/>
</dbReference>
<organism evidence="14 15">
    <name type="scientific">Miscanthus lutarioriparius</name>
    <dbReference type="NCBI Taxonomy" id="422564"/>
    <lineage>
        <taxon>Eukaryota</taxon>
        <taxon>Viridiplantae</taxon>
        <taxon>Streptophyta</taxon>
        <taxon>Embryophyta</taxon>
        <taxon>Tracheophyta</taxon>
        <taxon>Spermatophyta</taxon>
        <taxon>Magnoliopsida</taxon>
        <taxon>Liliopsida</taxon>
        <taxon>Poales</taxon>
        <taxon>Poaceae</taxon>
        <taxon>PACMAD clade</taxon>
        <taxon>Panicoideae</taxon>
        <taxon>Andropogonodae</taxon>
        <taxon>Andropogoneae</taxon>
        <taxon>Saccharinae</taxon>
        <taxon>Miscanthus</taxon>
    </lineage>
</organism>
<keyword evidence="11" id="KW-0812">Transmembrane</keyword>
<dbReference type="GO" id="GO:0006406">
    <property type="term" value="P:mRNA export from nucleus"/>
    <property type="evidence" value="ECO:0007669"/>
    <property type="project" value="TreeGrafter"/>
</dbReference>
<keyword evidence="9 11" id="KW-0472">Membrane</keyword>
<sequence length="2236" mass="247830">MPGMPTDGGGAIVPFTGEPGQAAPPPPPVRPIRHGVAPPIFRIYVSWSSGNLLQVACLRPPNSEGGGGTEEVVGSVVEVNLGDGGSGGSEAEEKIDEAEMRRIEYGSVPAFALLQSRKNTLADAATMSHVPSVPDHAEWWQYVLEYSKTIGNLLGNPDPPVFMIEDPKTILKVREKPTSLRAAWELLEIFYVDKHLQGWLPERLVDWLADFDSLLSTMASTVYSKLSNFQKKLINLQIVEDDPDYWNGLSAALSVGWLDIVVNTLRFHGSYQLDQMDNRETENGLVEAVAVLVSTMPRLRPNLPTGKLGQCCKTRPDFIKAWEKWRGQVTKLECSAFWIQCGHQKTRDGLKNLLHIMMGNINELTDATSHWLELFASHFLYIKPFTVGFEGMHLLAQKCIQLKPSSGTNGLTGLILGVLSENTEVVLAECTKNFGPWLVTHAMELLTADNDYADVMLHEERPNLGGISIEELHRLVYAQVLCSHSLTWQIAPTYLSSCLNQGLGLLEILLLKQPIQDNCLVLKTLEICRLYELENVSTIIMKIAGIYHWKHGRKGTGVYWFQQAHDKVCLDRIAQQLFEHIGKSVTDDSFKQWEGLLELLGSDIGSAGGLEFLHRYRDFKRSLQQALDRRCGEAARQTVDFLIQLMKNPSTPQRFWLPLLHDSVELLNSKLSPLMNVAETTLLLNKLQELSMAKCCPDFSSNHLPSHAISSVIKYESVIHEFDPYFNYHVTQFLSKNGIYEFWNWFDDRTWYPLGRVIGSTVYPGLTLTAGTIWCSLVISLLCLQETKGPGAGLMAATILAMVPSYISRSVAGSYDNEAVAIFALIFTFYLYVKTLNTGSLFYATLNALSNWYRPCIQVLTAWVQAALLLRDVFSLTAWCSSPSRIPSGMDLEIIEPPVAGATDQEGKRSLVYPVEISCSILDIHAPADAPPPPPPADHHGGRRCRRWRRRRGSPEEETDQAHGVPSEARPPVHARLGAVRSLCNPQGSEVAPTIIVGTQPEGSIRDEDAALVLLAVNVLHPDGATNEEDTATVASPAPSPEEDTVIELQGVLADGVDSVASPAPSPKEDRVIELQGADEVDSSPNGSSSTEENLVLLDGPVIFNELQSHGETTKEAPAPEAPVCAAPSVVLMDFNPVQEIAEDLSFNSLDTGEVHSAQHEEPSSKFPSEDLAAPLLAEAPQLAPELLDFGASLPVAPDAGPPENARAGPVSGLLDGPVETAHLPMDGPVMGNFFTGQLLHPSPADSQDTPVRPQVLMVAPHTSSADGSRAGALRVYSRLRFRTRPPSTSAHFGEVDAAAPSTPVLPQLERACKPTDSLLPLPVIHMRRVKAVAPGSLPRRSRRVAGVDPCSPGLVTTEAQRRVMRSLGFACKEKIDLKTQDAYFKIMGSQLNESHVAAMAAIFGWNIEEDAQRIFLSVFGTAYDKYVELPADGTRGGILIAWKSNICQILASRVDNYSISVQFEEQEGRNWWFTGVYGPQDDVDKIAFLQELRDVRALCSGPWLIAGDFNLIYQASDKNNTNLDRAMMGRFRRFLDDVEAKEIPLLGRKYTWSNERSSPTLVRLDRAFCCVVWEDIFPDAVLQSSASVVSDHCPLVLGLKVSTRGKRRFHFESFWTKMSGFIEAIQQNWNAPVSSSCAVERLFLKLQRLSRDLQKWGQRKIGNVKLQLGTAKEILHHLEIARDSRDLSPSEEWLRKKLKLHCLGLASLERTIARLRSRVLYLKEGDANTSFFHQQARYRKKKNFIAKLQVFIILHVVALVYYIKGLLTPRLFKVAMTFVITVGLSVCFAAAAILVVLIASSPTKGWSGRSLSLLDPTYASKYIPIIASVSEHQPPTWPSYFMDINVLAFLVPAGIISCFIPLSDASSFLVLYLVTSVYFSGVMVRLMLVLAPAACILSGIALSEAFGVLTRSMKFQRPTLDDVSSTGMGVLILLPTQKWFRGKNHPRKIGRKTDSEGSSPVDHRTEEKLLVLPCGPSAVGIMLLIILSGFYVVHCVWAAAEAYSAPSIVLTSRSHDGFHVFDDFREAYGWLRHNTDVDDKVYLASYYYTICVYSDSYMIFILAGASWWDYGYQTTAMANRTVIVDNNTWNNTHIATVGTAMASPEKAAWEIFNSLDVKYVLVIFGGLIGYPSDDINKFLWMVRIGGGVFPQIKEADYLKDGNYRVDAHGTNHVEFPHVQALLLQVFTTHHWMVRIYKLKPQKNRVRGKLKFKSSSKTSSMRKTGGKKSPWQCWSH</sequence>
<evidence type="ECO:0000259" key="13">
    <source>
        <dbReference type="Pfam" id="PF03372"/>
    </source>
</evidence>
<dbReference type="GO" id="GO:0017056">
    <property type="term" value="F:structural constituent of nuclear pore"/>
    <property type="evidence" value="ECO:0007669"/>
    <property type="project" value="TreeGrafter"/>
</dbReference>
<proteinExistence type="inferred from homology"/>
<feature type="region of interest" description="Disordered" evidence="10">
    <location>
        <begin position="1"/>
        <end position="28"/>
    </location>
</feature>
<feature type="compositionally biased region" description="Low complexity" evidence="10">
    <location>
        <begin position="2215"/>
        <end position="2229"/>
    </location>
</feature>
<feature type="transmembrane region" description="Helical" evidence="11">
    <location>
        <begin position="1745"/>
        <end position="1764"/>
    </location>
</feature>
<comment type="subunit">
    <text evidence="9">Component of the nuclear pore complex (NPC).</text>
</comment>
<feature type="region of interest" description="Disordered" evidence="10">
    <location>
        <begin position="2210"/>
        <end position="2236"/>
    </location>
</feature>
<comment type="caution">
    <text evidence="14">The sequence shown here is derived from an EMBL/GenBank/DDBJ whole genome shotgun (WGS) entry which is preliminary data.</text>
</comment>
<keyword evidence="7 9" id="KW-0906">Nuclear pore complex</keyword>
<dbReference type="Pfam" id="PF07575">
    <property type="entry name" value="Nucleopor_Nup85"/>
    <property type="match status" value="1"/>
</dbReference>
<dbReference type="SUPFAM" id="SSF56219">
    <property type="entry name" value="DNase I-like"/>
    <property type="match status" value="1"/>
</dbReference>
<dbReference type="GO" id="GO:0006606">
    <property type="term" value="P:protein import into nucleus"/>
    <property type="evidence" value="ECO:0007669"/>
    <property type="project" value="TreeGrafter"/>
</dbReference>
<evidence type="ECO:0000256" key="9">
    <source>
        <dbReference type="RuleBase" id="RU365073"/>
    </source>
</evidence>
<dbReference type="UniPathway" id="UPA00378"/>
<dbReference type="GO" id="GO:0045893">
    <property type="term" value="P:positive regulation of DNA-templated transcription"/>
    <property type="evidence" value="ECO:0007669"/>
    <property type="project" value="TreeGrafter"/>
</dbReference>
<evidence type="ECO:0000256" key="7">
    <source>
        <dbReference type="ARBA" id="ARBA00023132"/>
    </source>
</evidence>
<dbReference type="PANTHER" id="PTHR13373">
    <property type="entry name" value="FROUNT PROTEIN-RELATED"/>
    <property type="match status" value="1"/>
</dbReference>
<feature type="transmembrane region" description="Helical" evidence="11">
    <location>
        <begin position="1776"/>
        <end position="1800"/>
    </location>
</feature>
<keyword evidence="6 9" id="KW-0811">Translocation</keyword>
<dbReference type="InterPro" id="IPR011502">
    <property type="entry name" value="Nucleoporin_Nup85"/>
</dbReference>
<dbReference type="Pfam" id="PF03372">
    <property type="entry name" value="Exo_endo_phos"/>
    <property type="match status" value="1"/>
</dbReference>
<feature type="compositionally biased region" description="Basic residues" evidence="10">
    <location>
        <begin position="941"/>
        <end position="952"/>
    </location>
</feature>
<feature type="domain" description="Oligosaccharyl transferase STT3 N-terminal" evidence="12">
    <location>
        <begin position="1743"/>
        <end position="1898"/>
    </location>
</feature>
<feature type="transmembrane region" description="Helical" evidence="11">
    <location>
        <begin position="1847"/>
        <end position="1875"/>
    </location>
</feature>
<evidence type="ECO:0000259" key="12">
    <source>
        <dbReference type="Pfam" id="PF02516"/>
    </source>
</evidence>
<feature type="compositionally biased region" description="Gly residues" evidence="10">
    <location>
        <begin position="1"/>
        <end position="11"/>
    </location>
</feature>
<keyword evidence="15" id="KW-1185">Reference proteome</keyword>
<dbReference type="GO" id="GO:0031080">
    <property type="term" value="C:nuclear pore outer ring"/>
    <property type="evidence" value="ECO:0007669"/>
    <property type="project" value="TreeGrafter"/>
</dbReference>
<feature type="transmembrane region" description="Helical" evidence="11">
    <location>
        <begin position="2047"/>
        <end position="2069"/>
    </location>
</feature>
<evidence type="ECO:0000313" key="14">
    <source>
        <dbReference type="EMBL" id="CAD6236803.1"/>
    </source>
</evidence>
<dbReference type="Gene3D" id="3.60.10.10">
    <property type="entry name" value="Endonuclease/exonuclease/phosphatase"/>
    <property type="match status" value="1"/>
</dbReference>
<keyword evidence="4 9" id="KW-0509">mRNA transport</keyword>
<dbReference type="PANTHER" id="PTHR13373:SF21">
    <property type="entry name" value="NUCLEAR PORE COMPLEX PROTEIN NUP85"/>
    <property type="match status" value="1"/>
</dbReference>
<evidence type="ECO:0000256" key="11">
    <source>
        <dbReference type="SAM" id="Phobius"/>
    </source>
</evidence>
<accession>A0A811P6M5</accession>
<evidence type="ECO:0000256" key="1">
    <source>
        <dbReference type="ARBA" id="ARBA00004567"/>
    </source>
</evidence>
<reference evidence="14" key="1">
    <citation type="submission" date="2020-10" db="EMBL/GenBank/DDBJ databases">
        <authorList>
            <person name="Han B."/>
            <person name="Lu T."/>
            <person name="Zhao Q."/>
            <person name="Huang X."/>
            <person name="Zhao Y."/>
        </authorList>
    </citation>
    <scope>NUCLEOTIDE SEQUENCE</scope>
</reference>
<evidence type="ECO:0000256" key="8">
    <source>
        <dbReference type="ARBA" id="ARBA00023242"/>
    </source>
</evidence>
<feature type="transmembrane region" description="Helical" evidence="11">
    <location>
        <begin position="1887"/>
        <end position="1910"/>
    </location>
</feature>
<evidence type="ECO:0000256" key="5">
    <source>
        <dbReference type="ARBA" id="ARBA00022927"/>
    </source>
</evidence>
<dbReference type="Gene3D" id="3.40.50.12610">
    <property type="match status" value="1"/>
</dbReference>